<evidence type="ECO:0000313" key="2">
    <source>
        <dbReference type="Proteomes" id="UP001057402"/>
    </source>
</evidence>
<comment type="caution">
    <text evidence="1">The sequence shown here is derived from an EMBL/GenBank/DDBJ whole genome shotgun (WGS) entry which is preliminary data.</text>
</comment>
<sequence>MNRKRVSSSITGGEGVSIESEGVRRLHHHDVVLSLVRRFDQPQKYKPFVSWCVVHGNLEAGTLRQVDVKSALPAATSMESLERLDDHEHVLSMRIIGGSDRLRVSKSALRFPLVLHTEVYSISLWTCRGNTEDETCYFLEALIKCNLKSLAEVSERLAGQDQSESINCL</sequence>
<accession>A0ACB9MQ78</accession>
<proteinExistence type="predicted"/>
<organism evidence="1 2">
    <name type="scientific">Melastoma candidum</name>
    <dbReference type="NCBI Taxonomy" id="119954"/>
    <lineage>
        <taxon>Eukaryota</taxon>
        <taxon>Viridiplantae</taxon>
        <taxon>Streptophyta</taxon>
        <taxon>Embryophyta</taxon>
        <taxon>Tracheophyta</taxon>
        <taxon>Spermatophyta</taxon>
        <taxon>Magnoliopsida</taxon>
        <taxon>eudicotyledons</taxon>
        <taxon>Gunneridae</taxon>
        <taxon>Pentapetalae</taxon>
        <taxon>rosids</taxon>
        <taxon>malvids</taxon>
        <taxon>Myrtales</taxon>
        <taxon>Melastomataceae</taxon>
        <taxon>Melastomatoideae</taxon>
        <taxon>Melastomateae</taxon>
        <taxon>Melastoma</taxon>
    </lineage>
</organism>
<dbReference type="Proteomes" id="UP001057402">
    <property type="component" value="Chromosome 9"/>
</dbReference>
<keyword evidence="2" id="KW-1185">Reference proteome</keyword>
<dbReference type="EMBL" id="CM042888">
    <property type="protein sequence ID" value="KAI4324991.1"/>
    <property type="molecule type" value="Genomic_DNA"/>
</dbReference>
<evidence type="ECO:0000313" key="1">
    <source>
        <dbReference type="EMBL" id="KAI4324991.1"/>
    </source>
</evidence>
<name>A0ACB9MQ78_9MYRT</name>
<gene>
    <name evidence="1" type="ORF">MLD38_030428</name>
</gene>
<reference evidence="2" key="1">
    <citation type="journal article" date="2023" name="Front. Plant Sci.">
        <title>Chromosomal-level genome assembly of Melastoma candidum provides insights into trichome evolution.</title>
        <authorList>
            <person name="Zhong Y."/>
            <person name="Wu W."/>
            <person name="Sun C."/>
            <person name="Zou P."/>
            <person name="Liu Y."/>
            <person name="Dai S."/>
            <person name="Zhou R."/>
        </authorList>
    </citation>
    <scope>NUCLEOTIDE SEQUENCE [LARGE SCALE GENOMIC DNA]</scope>
</reference>
<protein>
    <submittedName>
        <fullName evidence="1">Uncharacterized protein</fullName>
    </submittedName>
</protein>